<dbReference type="Gene3D" id="3.40.50.2000">
    <property type="entry name" value="Glycogen Phosphorylase B"/>
    <property type="match status" value="2"/>
</dbReference>
<sequence>MKILQCHNLYQLAGGEDSVVNDERELLESQGHEVVQYTLHNDAVEDLSRVRLAAGTIWSRKSARELRELCRREKPDIAHFHNTLPLMSPSSYHAVRAEGVPAVQTLHNYRLLCPKATFFRDNQICEKCLDKKVKWPAIQHGCYRDSRSASAAVAAMLTIHGTMGTYENQIDAYIACSTFTRDKMIEGGYPADRIHYKPNFLAADPGMGSGNGGYAMYLGRLSPEKGIEVLVKAWDQLPNVPLRVVGKGPLQAQIESLNDRHDAVTYYDWVSFPQLGQLLGDAMFLVLPSMNYEGFPRVIVEAFAHGVPVVASNIGAMGRVIEDGANGRHVNYGDADDLARVIRELMDDPEQVQRLRQGARESYEQFYTAETNYQTMMSIYRKASEQFKQSPQHQAKTAASGQTQAVV</sequence>
<evidence type="ECO:0000259" key="3">
    <source>
        <dbReference type="Pfam" id="PF13439"/>
    </source>
</evidence>
<proteinExistence type="predicted"/>
<dbReference type="Pfam" id="PF00534">
    <property type="entry name" value="Glycos_transf_1"/>
    <property type="match status" value="1"/>
</dbReference>
<feature type="domain" description="Glycosyl transferase family 1" evidence="2">
    <location>
        <begin position="214"/>
        <end position="361"/>
    </location>
</feature>
<dbReference type="Proteomes" id="UP000541810">
    <property type="component" value="Unassembled WGS sequence"/>
</dbReference>
<organism evidence="4 5">
    <name type="scientific">Algisphaera agarilytica</name>
    <dbReference type="NCBI Taxonomy" id="1385975"/>
    <lineage>
        <taxon>Bacteria</taxon>
        <taxon>Pseudomonadati</taxon>
        <taxon>Planctomycetota</taxon>
        <taxon>Phycisphaerae</taxon>
        <taxon>Phycisphaerales</taxon>
        <taxon>Phycisphaeraceae</taxon>
        <taxon>Algisphaera</taxon>
    </lineage>
</organism>
<keyword evidence="5" id="KW-1185">Reference proteome</keyword>
<feature type="region of interest" description="Disordered" evidence="1">
    <location>
        <begin position="387"/>
        <end position="407"/>
    </location>
</feature>
<dbReference type="Pfam" id="PF13439">
    <property type="entry name" value="Glyco_transf_4"/>
    <property type="match status" value="1"/>
</dbReference>
<evidence type="ECO:0000313" key="5">
    <source>
        <dbReference type="Proteomes" id="UP000541810"/>
    </source>
</evidence>
<evidence type="ECO:0000256" key="1">
    <source>
        <dbReference type="SAM" id="MobiDB-lite"/>
    </source>
</evidence>
<dbReference type="SUPFAM" id="SSF53756">
    <property type="entry name" value="UDP-Glycosyltransferase/glycogen phosphorylase"/>
    <property type="match status" value="1"/>
</dbReference>
<dbReference type="PANTHER" id="PTHR45947">
    <property type="entry name" value="SULFOQUINOVOSYL TRANSFERASE SQD2"/>
    <property type="match status" value="1"/>
</dbReference>
<dbReference type="InterPro" id="IPR050194">
    <property type="entry name" value="Glycosyltransferase_grp1"/>
</dbReference>
<dbReference type="EMBL" id="JACHGY010000001">
    <property type="protein sequence ID" value="MBB6430562.1"/>
    <property type="molecule type" value="Genomic_DNA"/>
</dbReference>
<gene>
    <name evidence="4" type="ORF">HNQ40_002368</name>
</gene>
<reference evidence="4 5" key="1">
    <citation type="submission" date="2020-08" db="EMBL/GenBank/DDBJ databases">
        <title>Genomic Encyclopedia of Type Strains, Phase IV (KMG-IV): sequencing the most valuable type-strain genomes for metagenomic binning, comparative biology and taxonomic classification.</title>
        <authorList>
            <person name="Goeker M."/>
        </authorList>
    </citation>
    <scope>NUCLEOTIDE SEQUENCE [LARGE SCALE GENOMIC DNA]</scope>
    <source>
        <strain evidence="4 5">DSM 103725</strain>
    </source>
</reference>
<protein>
    <submittedName>
        <fullName evidence="4">Glycosyltransferase involved in cell wall biosynthesis</fullName>
    </submittedName>
</protein>
<dbReference type="GO" id="GO:0016757">
    <property type="term" value="F:glycosyltransferase activity"/>
    <property type="evidence" value="ECO:0007669"/>
    <property type="project" value="InterPro"/>
</dbReference>
<keyword evidence="4" id="KW-0808">Transferase</keyword>
<dbReference type="InterPro" id="IPR028098">
    <property type="entry name" value="Glyco_trans_4-like_N"/>
</dbReference>
<dbReference type="InterPro" id="IPR001296">
    <property type="entry name" value="Glyco_trans_1"/>
</dbReference>
<dbReference type="AlphaFoldDB" id="A0A7X0LL27"/>
<feature type="domain" description="Glycosyltransferase subfamily 4-like N-terminal" evidence="3">
    <location>
        <begin position="14"/>
        <end position="200"/>
    </location>
</feature>
<comment type="caution">
    <text evidence="4">The sequence shown here is derived from an EMBL/GenBank/DDBJ whole genome shotgun (WGS) entry which is preliminary data.</text>
</comment>
<name>A0A7X0LL27_9BACT</name>
<evidence type="ECO:0000313" key="4">
    <source>
        <dbReference type="EMBL" id="MBB6430562.1"/>
    </source>
</evidence>
<accession>A0A7X0LL27</accession>
<dbReference type="RefSeq" id="WP_184678069.1">
    <property type="nucleotide sequence ID" value="NZ_JACHGY010000001.1"/>
</dbReference>
<evidence type="ECO:0000259" key="2">
    <source>
        <dbReference type="Pfam" id="PF00534"/>
    </source>
</evidence>
<dbReference type="PANTHER" id="PTHR45947:SF13">
    <property type="entry name" value="TRANSFERASE"/>
    <property type="match status" value="1"/>
</dbReference>